<dbReference type="RefSeq" id="WP_071312914.1">
    <property type="nucleotide sequence ID" value="NZ_MLQQ01000013.1"/>
</dbReference>
<name>A0A1S2LN96_9BACI</name>
<keyword evidence="2" id="KW-1185">Reference proteome</keyword>
<protein>
    <submittedName>
        <fullName evidence="1">Uncharacterized protein</fullName>
    </submittedName>
</protein>
<dbReference type="AlphaFoldDB" id="A0A1S2LN96"/>
<reference evidence="1 2" key="1">
    <citation type="submission" date="2016-10" db="EMBL/GenBank/DDBJ databases">
        <title>Draft genome sequences of four alkaliphilic bacteria belonging to the Anaerobacillus genus.</title>
        <authorList>
            <person name="Bassil N.M."/>
            <person name="Lloyd J.R."/>
        </authorList>
    </citation>
    <scope>NUCLEOTIDE SEQUENCE [LARGE SCALE GENOMIC DNA]</scope>
    <source>
        <strain evidence="1 2">DSM 15340</strain>
    </source>
</reference>
<evidence type="ECO:0000313" key="1">
    <source>
        <dbReference type="EMBL" id="OIJ13804.1"/>
    </source>
</evidence>
<dbReference type="Proteomes" id="UP000180098">
    <property type="component" value="Unassembled WGS sequence"/>
</dbReference>
<comment type="caution">
    <text evidence="1">The sequence shown here is derived from an EMBL/GenBank/DDBJ whole genome shotgun (WGS) entry which is preliminary data.</text>
</comment>
<proteinExistence type="predicted"/>
<organism evidence="1 2">
    <name type="scientific">Anaerobacillus arseniciselenatis</name>
    <dbReference type="NCBI Taxonomy" id="85682"/>
    <lineage>
        <taxon>Bacteria</taxon>
        <taxon>Bacillati</taxon>
        <taxon>Bacillota</taxon>
        <taxon>Bacilli</taxon>
        <taxon>Bacillales</taxon>
        <taxon>Bacillaceae</taxon>
        <taxon>Anaerobacillus</taxon>
    </lineage>
</organism>
<sequence>MLHNHYFLKTEIEYRQHMIAKQMKESSSTKQKMGLSFIKAIKGLFVKQKPCCKNICCSY</sequence>
<gene>
    <name evidence="1" type="ORF">BKP35_08470</name>
</gene>
<accession>A0A1S2LN96</accession>
<evidence type="ECO:0000313" key="2">
    <source>
        <dbReference type="Proteomes" id="UP000180098"/>
    </source>
</evidence>
<dbReference type="EMBL" id="MLQQ01000013">
    <property type="protein sequence ID" value="OIJ13804.1"/>
    <property type="molecule type" value="Genomic_DNA"/>
</dbReference>